<keyword evidence="1" id="KW-0732">Signal</keyword>
<sequence length="107" mass="11171">MKFLKALPFAAMAILVPVAVPAAAEEPAAVAPAPAYSTAATDIGTLLDNPQTRAVLDKHLPAFASNPQIEMARAMTLRQIQSFAADMLTDEVLAKVDADLAKIAKVG</sequence>
<gene>
    <name evidence="2" type="ORF">H7F49_15230</name>
</gene>
<organism evidence="2 3">
    <name type="scientific">Novosphingobium aerophilum</name>
    <dbReference type="NCBI Taxonomy" id="2839843"/>
    <lineage>
        <taxon>Bacteria</taxon>
        <taxon>Pseudomonadati</taxon>
        <taxon>Pseudomonadota</taxon>
        <taxon>Alphaproteobacteria</taxon>
        <taxon>Sphingomonadales</taxon>
        <taxon>Sphingomonadaceae</taxon>
        <taxon>Novosphingobium</taxon>
    </lineage>
</organism>
<evidence type="ECO:0000256" key="1">
    <source>
        <dbReference type="SAM" id="SignalP"/>
    </source>
</evidence>
<reference evidence="2 3" key="1">
    <citation type="submission" date="2020-08" db="EMBL/GenBank/DDBJ databases">
        <title>The genome sequence of Novosphingobium flavum 4Y4.</title>
        <authorList>
            <person name="Liu Y."/>
        </authorList>
    </citation>
    <scope>NUCLEOTIDE SEQUENCE [LARGE SCALE GENOMIC DNA]</scope>
    <source>
        <strain evidence="2 3">4Y4</strain>
    </source>
</reference>
<proteinExistence type="predicted"/>
<feature type="chain" id="PRO_5030568372" evidence="1">
    <location>
        <begin position="23"/>
        <end position="107"/>
    </location>
</feature>
<comment type="caution">
    <text evidence="2">The sequence shown here is derived from an EMBL/GenBank/DDBJ whole genome shotgun (WGS) entry which is preliminary data.</text>
</comment>
<dbReference type="AlphaFoldDB" id="A0A7X1FAB1"/>
<protein>
    <submittedName>
        <fullName evidence="2">Uncharacterized protein</fullName>
    </submittedName>
</protein>
<accession>A0A7X1FAB1</accession>
<dbReference type="Proteomes" id="UP000520156">
    <property type="component" value="Unassembled WGS sequence"/>
</dbReference>
<evidence type="ECO:0000313" key="3">
    <source>
        <dbReference type="Proteomes" id="UP000520156"/>
    </source>
</evidence>
<dbReference type="EMBL" id="JACLAU010000033">
    <property type="protein sequence ID" value="MBC2653049.1"/>
    <property type="molecule type" value="Genomic_DNA"/>
</dbReference>
<feature type="signal peptide" evidence="1">
    <location>
        <begin position="1"/>
        <end position="22"/>
    </location>
</feature>
<evidence type="ECO:0000313" key="2">
    <source>
        <dbReference type="EMBL" id="MBC2653049.1"/>
    </source>
</evidence>
<dbReference type="RefSeq" id="WP_185684437.1">
    <property type="nucleotide sequence ID" value="NZ_JACLAU010000033.1"/>
</dbReference>
<name>A0A7X1FAB1_9SPHN</name>
<keyword evidence="3" id="KW-1185">Reference proteome</keyword>